<evidence type="ECO:0000313" key="2">
    <source>
        <dbReference type="Proteomes" id="UP001215549"/>
    </source>
</evidence>
<name>A0ABY7SAI6_9RHOB</name>
<reference evidence="1 2" key="1">
    <citation type="submission" date="2021-01" db="EMBL/GenBank/DDBJ databases">
        <title>Biogeographic distribution of Paracoccus.</title>
        <authorList>
            <person name="Hollensteiner J."/>
            <person name="Leineberger J."/>
            <person name="Brinkhoff T."/>
            <person name="Daniel R."/>
        </authorList>
    </citation>
    <scope>NUCLEOTIDE SEQUENCE [LARGE SCALE GENOMIC DNA]</scope>
    <source>
        <strain evidence="1 2">DSM 18447</strain>
    </source>
</reference>
<dbReference type="EMBL" id="CP067140">
    <property type="protein sequence ID" value="WCR03746.1"/>
    <property type="molecule type" value="Genomic_DNA"/>
</dbReference>
<gene>
    <name evidence="1" type="ORF">JHX88_02970</name>
</gene>
<accession>A0ABY7SAI6</accession>
<organism evidence="1 2">
    <name type="scientific">Paracoccus saliphilus</name>
    <dbReference type="NCBI Taxonomy" id="405559"/>
    <lineage>
        <taxon>Bacteria</taxon>
        <taxon>Pseudomonadati</taxon>
        <taxon>Pseudomonadota</taxon>
        <taxon>Alphaproteobacteria</taxon>
        <taxon>Rhodobacterales</taxon>
        <taxon>Paracoccaceae</taxon>
        <taxon>Paracoccus</taxon>
    </lineage>
</organism>
<evidence type="ECO:0000313" key="1">
    <source>
        <dbReference type="EMBL" id="WCR03746.1"/>
    </source>
</evidence>
<proteinExistence type="predicted"/>
<protein>
    <recommendedName>
        <fullName evidence="3">DUF1828 domain-containing protein</fullName>
    </recommendedName>
</protein>
<sequence>MAAEHQFLIKDTSSEAVLNDAVRSMCSMDAINGRYLVQMPVMTCDGSLVSVSVWPEGNGVFVVSDAGAAYFHVANACASDAIFSRVAKEKCAEAGAQFDGASLLFIRIQQDRLKGAIISMASLIREVIDVTLERSFKHKHGHMQEELIRRACDAFPKAHRKEHATVIGNSTTEYEVDLLVDIGGRQLAFELFSKSGNAVNSAYTMLSDISRLEDGPAPIGVTPDRKAIGPKLTLITSVASVIELSASSEIYASLAA</sequence>
<keyword evidence="2" id="KW-1185">Reference proteome</keyword>
<evidence type="ECO:0008006" key="3">
    <source>
        <dbReference type="Google" id="ProtNLM"/>
    </source>
</evidence>
<dbReference type="Proteomes" id="UP001215549">
    <property type="component" value="Chromosome"/>
</dbReference>
<dbReference type="RefSeq" id="WP_076522769.1">
    <property type="nucleotide sequence ID" value="NZ_CP067140.1"/>
</dbReference>